<keyword evidence="5" id="KW-0521">NADP</keyword>
<comment type="similarity">
    <text evidence="2">Belongs to the FAD-binding monooxygenase family.</text>
</comment>
<dbReference type="Proteomes" id="UP000282551">
    <property type="component" value="Chromosome"/>
</dbReference>
<gene>
    <name evidence="8" type="primary">hapE_2</name>
    <name evidence="8" type="ORF">NCTC10485_03136</name>
</gene>
<evidence type="ECO:0000256" key="2">
    <source>
        <dbReference type="ARBA" id="ARBA00010139"/>
    </source>
</evidence>
<dbReference type="PANTHER" id="PTHR42877:SF4">
    <property type="entry name" value="FAD_NAD(P)-BINDING DOMAIN-CONTAINING PROTEIN-RELATED"/>
    <property type="match status" value="1"/>
</dbReference>
<evidence type="ECO:0000256" key="1">
    <source>
        <dbReference type="ARBA" id="ARBA00001974"/>
    </source>
</evidence>
<keyword evidence="7" id="KW-0503">Monooxygenase</keyword>
<dbReference type="GO" id="GO:0050661">
    <property type="term" value="F:NADP binding"/>
    <property type="evidence" value="ECO:0007669"/>
    <property type="project" value="InterPro"/>
</dbReference>
<dbReference type="AlphaFoldDB" id="A0A3S4VJ67"/>
<protein>
    <submittedName>
        <fullName evidence="8">Putative flavoprotein involved in K+ transport</fullName>
        <ecNumber evidence="8">1.14.13.84</ecNumber>
    </submittedName>
</protein>
<comment type="cofactor">
    <cofactor evidence="1">
        <name>FAD</name>
        <dbReference type="ChEBI" id="CHEBI:57692"/>
    </cofactor>
</comment>
<proteinExistence type="inferred from homology"/>
<dbReference type="Pfam" id="PF00743">
    <property type="entry name" value="FMO-like"/>
    <property type="match status" value="1"/>
</dbReference>
<reference evidence="8 9" key="1">
    <citation type="submission" date="2018-12" db="EMBL/GenBank/DDBJ databases">
        <authorList>
            <consortium name="Pathogen Informatics"/>
        </authorList>
    </citation>
    <scope>NUCLEOTIDE SEQUENCE [LARGE SCALE GENOMIC DNA]</scope>
    <source>
        <strain evidence="8 9">NCTC10485</strain>
    </source>
</reference>
<dbReference type="InterPro" id="IPR020946">
    <property type="entry name" value="Flavin_mOase-like"/>
</dbReference>
<dbReference type="RefSeq" id="WP_126334579.1">
    <property type="nucleotide sequence ID" value="NZ_AP022604.1"/>
</dbReference>
<dbReference type="OrthoDB" id="5168853at2"/>
<keyword evidence="9" id="KW-1185">Reference proteome</keyword>
<evidence type="ECO:0000313" key="9">
    <source>
        <dbReference type="Proteomes" id="UP000282551"/>
    </source>
</evidence>
<keyword evidence="6 8" id="KW-0560">Oxidoreductase</keyword>
<dbReference type="InterPro" id="IPR036188">
    <property type="entry name" value="FAD/NAD-bd_sf"/>
</dbReference>
<sequence>MTDANAPVHTRALIIGTGFSGIGMAIALQQQGVDFLLLEKADEIGGTWRDNTYPGCACDIPSHMYSFSFEPKPDWTHMWSFQPEIQDYLLGVTRKYGLRRYIHFDAHVDRAVWDDEELRWHVFTTGGAEYVAQFLISGAGGLHIPFIPEFEGLDEFGGAAFHSARWDHDVDLTGKRVAVIGTGASAIQIVPEIVREVAELQLYQRTPAWVMPRPNNPIPPALRRIFSYVPGTRAALRAGIYWVHEGVGFAMTKAPRLLKIGELLGKWNIRRHIKDPQLRRKLTPDYRAGCKRILNSDTYYRGIADPRTTVITDGISRFTADGIVTADGTERPVDVVVFATGFHVTDSYTYVDIKGPGGEDLVDRWNREGLSALRGITVADMPNLFFLLGPNTALGHNSVVFMIESQIRYVAQAIAATDKAGAAGLAPTRAAAERYNARLQDDLAGTVFNTGGCRSWYMDAHGVNRTLWSGMTWQYWLATRSLDLDEYRLIPSN</sequence>
<dbReference type="PANTHER" id="PTHR42877">
    <property type="entry name" value="L-ORNITHINE N(5)-MONOOXYGENASE-RELATED"/>
    <property type="match status" value="1"/>
</dbReference>
<dbReference type="GO" id="GO:0033767">
    <property type="term" value="F:4-hydroxyacetophenone monooxygenase activity"/>
    <property type="evidence" value="ECO:0007669"/>
    <property type="project" value="UniProtKB-EC"/>
</dbReference>
<dbReference type="InterPro" id="IPR051209">
    <property type="entry name" value="FAD-bind_Monooxygenase_sf"/>
</dbReference>
<dbReference type="EMBL" id="LR134355">
    <property type="protein sequence ID" value="VEG48834.1"/>
    <property type="molecule type" value="Genomic_DNA"/>
</dbReference>
<evidence type="ECO:0000313" key="8">
    <source>
        <dbReference type="EMBL" id="VEG48834.1"/>
    </source>
</evidence>
<dbReference type="SUPFAM" id="SSF51905">
    <property type="entry name" value="FAD/NAD(P)-binding domain"/>
    <property type="match status" value="1"/>
</dbReference>
<name>A0A3S4VJ67_MYCCI</name>
<accession>A0A3S4VJ67</accession>
<keyword evidence="4" id="KW-0274">FAD</keyword>
<dbReference type="FunFam" id="3.50.50.60:FF:000214">
    <property type="entry name" value="PROBABLE MONOOXYGENASE"/>
    <property type="match status" value="1"/>
</dbReference>
<evidence type="ECO:0000256" key="7">
    <source>
        <dbReference type="ARBA" id="ARBA00023033"/>
    </source>
</evidence>
<dbReference type="EC" id="1.14.13.84" evidence="8"/>
<evidence type="ECO:0000256" key="5">
    <source>
        <dbReference type="ARBA" id="ARBA00022857"/>
    </source>
</evidence>
<evidence type="ECO:0000256" key="4">
    <source>
        <dbReference type="ARBA" id="ARBA00022827"/>
    </source>
</evidence>
<dbReference type="Gene3D" id="3.50.50.60">
    <property type="entry name" value="FAD/NAD(P)-binding domain"/>
    <property type="match status" value="3"/>
</dbReference>
<keyword evidence="3" id="KW-0285">Flavoprotein</keyword>
<evidence type="ECO:0000256" key="6">
    <source>
        <dbReference type="ARBA" id="ARBA00023002"/>
    </source>
</evidence>
<dbReference type="GO" id="GO:0004499">
    <property type="term" value="F:N,N-dimethylaniline monooxygenase activity"/>
    <property type="evidence" value="ECO:0007669"/>
    <property type="project" value="InterPro"/>
</dbReference>
<dbReference type="GO" id="GO:0050660">
    <property type="term" value="F:flavin adenine dinucleotide binding"/>
    <property type="evidence" value="ECO:0007669"/>
    <property type="project" value="InterPro"/>
</dbReference>
<evidence type="ECO:0000256" key="3">
    <source>
        <dbReference type="ARBA" id="ARBA00022630"/>
    </source>
</evidence>
<organism evidence="8 9">
    <name type="scientific">Mycolicibacterium chitae</name>
    <name type="common">Mycobacterium chitae</name>
    <dbReference type="NCBI Taxonomy" id="1792"/>
    <lineage>
        <taxon>Bacteria</taxon>
        <taxon>Bacillati</taxon>
        <taxon>Actinomycetota</taxon>
        <taxon>Actinomycetes</taxon>
        <taxon>Mycobacteriales</taxon>
        <taxon>Mycobacteriaceae</taxon>
        <taxon>Mycolicibacterium</taxon>
    </lineage>
</organism>